<reference evidence="1 2" key="1">
    <citation type="journal article" date="2018" name="New Phytol.">
        <title>Phylogenomics of Endogonaceae and evolution of mycorrhizas within Mucoromycota.</title>
        <authorList>
            <person name="Chang Y."/>
            <person name="Desiro A."/>
            <person name="Na H."/>
            <person name="Sandor L."/>
            <person name="Lipzen A."/>
            <person name="Clum A."/>
            <person name="Barry K."/>
            <person name="Grigoriev I.V."/>
            <person name="Martin F.M."/>
            <person name="Stajich J.E."/>
            <person name="Smith M.E."/>
            <person name="Bonito G."/>
            <person name="Spatafora J.W."/>
        </authorList>
    </citation>
    <scope>NUCLEOTIDE SEQUENCE [LARGE SCALE GENOMIC DNA]</scope>
    <source>
        <strain evidence="1 2">GMNB39</strain>
    </source>
</reference>
<dbReference type="AlphaFoldDB" id="A0A433D0W6"/>
<comment type="caution">
    <text evidence="1">The sequence shown here is derived from an EMBL/GenBank/DDBJ whole genome shotgun (WGS) entry which is preliminary data.</text>
</comment>
<evidence type="ECO:0000313" key="1">
    <source>
        <dbReference type="EMBL" id="RUP44482.1"/>
    </source>
</evidence>
<name>A0A433D0W6_9FUNG</name>
<organism evidence="1 2">
    <name type="scientific">Jimgerdemannia flammicorona</name>
    <dbReference type="NCBI Taxonomy" id="994334"/>
    <lineage>
        <taxon>Eukaryota</taxon>
        <taxon>Fungi</taxon>
        <taxon>Fungi incertae sedis</taxon>
        <taxon>Mucoromycota</taxon>
        <taxon>Mucoromycotina</taxon>
        <taxon>Endogonomycetes</taxon>
        <taxon>Endogonales</taxon>
        <taxon>Endogonaceae</taxon>
        <taxon>Jimgerdemannia</taxon>
    </lineage>
</organism>
<dbReference type="Proteomes" id="UP000268093">
    <property type="component" value="Unassembled WGS sequence"/>
</dbReference>
<keyword evidence="2" id="KW-1185">Reference proteome</keyword>
<sequence length="189" mass="20903">MVRRKCRRECTHSEEVPAIDHRQRAFAPPFWTGNDDNAISSDIGILDTRTTPFQWTTTNSDDAQESTLELQVHAVDTRSPSSNSVITLAQSFHIGQGGYSDHQNKSADSYNTLAGSFRSPIQSVQNCHSERGGPGFHSPAFDADANLPLLSQHRQFGVGRVFSVRKPDDVIPEQAMNTYLDAQQSSAKQ</sequence>
<dbReference type="EMBL" id="RBNI01008853">
    <property type="protein sequence ID" value="RUP44482.1"/>
    <property type="molecule type" value="Genomic_DNA"/>
</dbReference>
<gene>
    <name evidence="1" type="ORF">BC936DRAFT_149392</name>
</gene>
<accession>A0A433D0W6</accession>
<protein>
    <submittedName>
        <fullName evidence="1">Uncharacterized protein</fullName>
    </submittedName>
</protein>
<evidence type="ECO:0000313" key="2">
    <source>
        <dbReference type="Proteomes" id="UP000268093"/>
    </source>
</evidence>
<proteinExistence type="predicted"/>